<keyword evidence="3" id="KW-1185">Reference proteome</keyword>
<dbReference type="Gene3D" id="3.40.630.10">
    <property type="entry name" value="Zn peptidases"/>
    <property type="match status" value="1"/>
</dbReference>
<dbReference type="GO" id="GO:0004181">
    <property type="term" value="F:metallocarboxypeptidase activity"/>
    <property type="evidence" value="ECO:0007669"/>
    <property type="project" value="InterPro"/>
</dbReference>
<dbReference type="InterPro" id="IPR000834">
    <property type="entry name" value="Peptidase_M14"/>
</dbReference>
<reference evidence="3" key="1">
    <citation type="submission" date="2016-10" db="EMBL/GenBank/DDBJ databases">
        <authorList>
            <person name="Varghese N."/>
            <person name="Submissions S."/>
        </authorList>
    </citation>
    <scope>NUCLEOTIDE SEQUENCE [LARGE SCALE GENOMIC DNA]</scope>
    <source>
        <strain evidence="3">DSM 16471</strain>
    </source>
</reference>
<dbReference type="GO" id="GO:0008270">
    <property type="term" value="F:zinc ion binding"/>
    <property type="evidence" value="ECO:0007669"/>
    <property type="project" value="InterPro"/>
</dbReference>
<dbReference type="EMBL" id="FNZN01000013">
    <property type="protein sequence ID" value="SEM26389.1"/>
    <property type="molecule type" value="Genomic_DNA"/>
</dbReference>
<accession>A0A1H7WZT2</accession>
<protein>
    <submittedName>
        <fullName evidence="2">Zinc carboxypeptidase</fullName>
    </submittedName>
</protein>
<dbReference type="OrthoDB" id="9767214at2"/>
<evidence type="ECO:0000313" key="2">
    <source>
        <dbReference type="EMBL" id="SEM26389.1"/>
    </source>
</evidence>
<dbReference type="STRING" id="228957.SAMN04488008_11360"/>
<dbReference type="SUPFAM" id="SSF53187">
    <property type="entry name" value="Zn-dependent exopeptidases"/>
    <property type="match status" value="1"/>
</dbReference>
<name>A0A1H7WZT2_9FLAO</name>
<dbReference type="PROSITE" id="PS51257">
    <property type="entry name" value="PROKAR_LIPOPROTEIN"/>
    <property type="match status" value="1"/>
</dbReference>
<organism evidence="2 3">
    <name type="scientific">Maribacter orientalis</name>
    <dbReference type="NCBI Taxonomy" id="228957"/>
    <lineage>
        <taxon>Bacteria</taxon>
        <taxon>Pseudomonadati</taxon>
        <taxon>Bacteroidota</taxon>
        <taxon>Flavobacteriia</taxon>
        <taxon>Flavobacteriales</taxon>
        <taxon>Flavobacteriaceae</taxon>
        <taxon>Maribacter</taxon>
    </lineage>
</organism>
<keyword evidence="2" id="KW-0378">Hydrolase</keyword>
<sequence length="582" mass="67036">MRIIQLSLLLVLLISCKKKINQTKADFPTPFEISNKTETATYEQVVEFYLELSKEFSSINLQTIGTTDSGKPLHLVTFSAQGDFDFKKLSEDHTLILINNGIHPGESDGIDATMLLFRDLATKKIKTPTHTIISTIPIYNIGGSLNRNSTSRANQNGPKEYGFRGNAKNYDLNRDFIKTDTKNAETFAQIFHLVNPDVFIDNHVSNGADYQYTLTHLFTQHNKLGGKLGEYVHNRLMPQLKDSLLKSDWEITPYVNVFNKPPELGFQQFMDHPRYSSGYTTLWNTLGMMVETHMLKPYNKRVEGTYELMLKMISISEKDGSEIRSLRDNSPNSFKVDDYYPIAWQLDTTKVSKIVFKGYKADTIISKVTGLPRLKFNRDMPIENEVEYQDYFKASDSVKIPKAYVIGKQWQNVIKRLDLNHITYSTIKNDTIIKVETYRIADYKTVSAPYEGHYLHYNTTISSIETSVSFHSGDLVIPTNQPGVRYILETLEPAAADSFFNWNFFDTILQQKEGFSPYVFEDTALLMLENDSVLNNTFLNKKKLDANFNSNWYLQLDWLFKQSNLYEKAHLQYPIYRIINSN</sequence>
<evidence type="ECO:0000259" key="1">
    <source>
        <dbReference type="Pfam" id="PF00246"/>
    </source>
</evidence>
<dbReference type="Pfam" id="PF00246">
    <property type="entry name" value="Peptidase_M14"/>
    <property type="match status" value="1"/>
</dbReference>
<keyword evidence="2" id="KW-0121">Carboxypeptidase</keyword>
<evidence type="ECO:0000313" key="3">
    <source>
        <dbReference type="Proteomes" id="UP000198990"/>
    </source>
</evidence>
<dbReference type="AlphaFoldDB" id="A0A1H7WZT2"/>
<gene>
    <name evidence="2" type="ORF">SAMN04488008_11360</name>
</gene>
<dbReference type="GO" id="GO:0006508">
    <property type="term" value="P:proteolysis"/>
    <property type="evidence" value="ECO:0007669"/>
    <property type="project" value="InterPro"/>
</dbReference>
<dbReference type="Proteomes" id="UP000198990">
    <property type="component" value="Unassembled WGS sequence"/>
</dbReference>
<keyword evidence="2" id="KW-0645">Protease</keyword>
<dbReference type="RefSeq" id="WP_091627408.1">
    <property type="nucleotide sequence ID" value="NZ_FNZN01000013.1"/>
</dbReference>
<proteinExistence type="predicted"/>
<dbReference type="CDD" id="cd06241">
    <property type="entry name" value="M14-like"/>
    <property type="match status" value="1"/>
</dbReference>
<feature type="domain" description="Peptidase M14" evidence="1">
    <location>
        <begin position="51"/>
        <end position="179"/>
    </location>
</feature>